<evidence type="ECO:0000313" key="2">
    <source>
        <dbReference type="EMBL" id="GGM57084.1"/>
    </source>
</evidence>
<comment type="caution">
    <text evidence="2">The sequence shown here is derived from an EMBL/GenBank/DDBJ whole genome shotgun (WGS) entry which is preliminary data.</text>
</comment>
<dbReference type="EMBL" id="BMPU01000005">
    <property type="protein sequence ID" value="GGM57084.1"/>
    <property type="molecule type" value="Genomic_DNA"/>
</dbReference>
<organism evidence="2 3">
    <name type="scientific">Porphyromonas pasteri</name>
    <dbReference type="NCBI Taxonomy" id="1583331"/>
    <lineage>
        <taxon>Bacteria</taxon>
        <taxon>Pseudomonadati</taxon>
        <taxon>Bacteroidota</taxon>
        <taxon>Bacteroidia</taxon>
        <taxon>Bacteroidales</taxon>
        <taxon>Porphyromonadaceae</taxon>
        <taxon>Porphyromonas</taxon>
    </lineage>
</organism>
<evidence type="ECO:0000256" key="1">
    <source>
        <dbReference type="SAM" id="Phobius"/>
    </source>
</evidence>
<keyword evidence="1" id="KW-0472">Membrane</keyword>
<sequence>MHALPAVWCFVVVLWEGGWVSVCIFDLMLRPVLTVCDMNEADKTMRKYWLVAVMLLTLCWGAEAERERVHTLDSLGRERDELLVEVKTLQENTLRRVKGASPVLADRLVYEMHKGITACRYSLSKIATAIEEELYEGRQVSEEEHQLAQKRIPYADVGLAYECIAPEVREHEVKVYASEQLYKPFYPYISKELSDFIELERVDWVMDGPYALRISPSKSYPTEASYIAGLERYIQAYPDSRYLAGSYFKRGDEWLGVSGVLDLYNNGSTLFIFRSDDNLDRFRSEHTWRVLKEYLTLLPKGNLLPVIKEILKTDYRHQKAVRDRLDRWLELLASRRVVMPHRPTPKATKGRVELAHRSAQKMSKELAKLISLQNSSEESCTLEEESIAYDPREKMLSVCVTFSWPNRDDDTSPHELSGLLVVYPSTDGSQRGRARFYYDRCSRSLMNILPATALQKLAEGYEITLK</sequence>
<keyword evidence="1" id="KW-1133">Transmembrane helix</keyword>
<proteinExistence type="predicted"/>
<reference evidence="3" key="1">
    <citation type="journal article" date="2019" name="Int. J. Syst. Evol. Microbiol.">
        <title>The Global Catalogue of Microorganisms (GCM) 10K type strain sequencing project: providing services to taxonomists for standard genome sequencing and annotation.</title>
        <authorList>
            <consortium name="The Broad Institute Genomics Platform"/>
            <consortium name="The Broad Institute Genome Sequencing Center for Infectious Disease"/>
            <person name="Wu L."/>
            <person name="Ma J."/>
        </authorList>
    </citation>
    <scope>NUCLEOTIDE SEQUENCE [LARGE SCALE GENOMIC DNA]</scope>
    <source>
        <strain evidence="3">JCM 30531</strain>
    </source>
</reference>
<feature type="transmembrane region" description="Helical" evidence="1">
    <location>
        <begin position="6"/>
        <end position="27"/>
    </location>
</feature>
<keyword evidence="1" id="KW-0812">Transmembrane</keyword>
<protein>
    <submittedName>
        <fullName evidence="2">Uncharacterized protein</fullName>
    </submittedName>
</protein>
<name>A0ABQ2H9N0_9PORP</name>
<accession>A0ABQ2H9N0</accession>
<dbReference type="Proteomes" id="UP000653477">
    <property type="component" value="Unassembled WGS sequence"/>
</dbReference>
<gene>
    <name evidence="2" type="ORF">GCM10007088_15010</name>
</gene>
<keyword evidence="3" id="KW-1185">Reference proteome</keyword>
<evidence type="ECO:0000313" key="3">
    <source>
        <dbReference type="Proteomes" id="UP000653477"/>
    </source>
</evidence>